<gene>
    <name evidence="2" type="ORF">Q0590_03300</name>
</gene>
<dbReference type="InterPro" id="IPR014922">
    <property type="entry name" value="YdhG-like"/>
</dbReference>
<name>A0ABT8R1Y3_9BACT</name>
<feature type="domain" description="YdhG-like" evidence="1">
    <location>
        <begin position="15"/>
        <end position="115"/>
    </location>
</feature>
<organism evidence="2 3">
    <name type="scientific">Rhodocytophaga aerolata</name>
    <dbReference type="NCBI Taxonomy" id="455078"/>
    <lineage>
        <taxon>Bacteria</taxon>
        <taxon>Pseudomonadati</taxon>
        <taxon>Bacteroidota</taxon>
        <taxon>Cytophagia</taxon>
        <taxon>Cytophagales</taxon>
        <taxon>Rhodocytophagaceae</taxon>
        <taxon>Rhodocytophaga</taxon>
    </lineage>
</organism>
<evidence type="ECO:0000313" key="2">
    <source>
        <dbReference type="EMBL" id="MDO1445258.1"/>
    </source>
</evidence>
<sequence>MFVKDLIANLPENEKKIILGLRNCILETAPMLREKLSYGVPYYYRKSRVCFIWPASVPNGGLTEGVALGFCKGYLMSNEEGLLQSNGRKEVIAVHYVSISQINWPQVRQWIQEALIVDETS</sequence>
<dbReference type="Pfam" id="PF08818">
    <property type="entry name" value="DUF1801"/>
    <property type="match status" value="1"/>
</dbReference>
<dbReference type="EMBL" id="JAUKPO010000001">
    <property type="protein sequence ID" value="MDO1445258.1"/>
    <property type="molecule type" value="Genomic_DNA"/>
</dbReference>
<protein>
    <submittedName>
        <fullName evidence="2">DUF1801 domain-containing protein</fullName>
    </submittedName>
</protein>
<keyword evidence="3" id="KW-1185">Reference proteome</keyword>
<comment type="caution">
    <text evidence="2">The sequence shown here is derived from an EMBL/GenBank/DDBJ whole genome shotgun (WGS) entry which is preliminary data.</text>
</comment>
<dbReference type="Proteomes" id="UP001168528">
    <property type="component" value="Unassembled WGS sequence"/>
</dbReference>
<dbReference type="Gene3D" id="3.90.1150.200">
    <property type="match status" value="1"/>
</dbReference>
<accession>A0ABT8R1Y3</accession>
<dbReference type="RefSeq" id="WP_302036048.1">
    <property type="nucleotide sequence ID" value="NZ_JAUKPO010000001.1"/>
</dbReference>
<proteinExistence type="predicted"/>
<reference evidence="2" key="1">
    <citation type="submission" date="2023-07" db="EMBL/GenBank/DDBJ databases">
        <title>The genome sequence of Rhodocytophaga aerolata KACC 12507.</title>
        <authorList>
            <person name="Zhang X."/>
        </authorList>
    </citation>
    <scope>NUCLEOTIDE SEQUENCE</scope>
    <source>
        <strain evidence="2">KACC 12507</strain>
    </source>
</reference>
<dbReference type="SUPFAM" id="SSF159888">
    <property type="entry name" value="YdhG-like"/>
    <property type="match status" value="1"/>
</dbReference>
<evidence type="ECO:0000259" key="1">
    <source>
        <dbReference type="Pfam" id="PF08818"/>
    </source>
</evidence>
<evidence type="ECO:0000313" key="3">
    <source>
        <dbReference type="Proteomes" id="UP001168528"/>
    </source>
</evidence>